<dbReference type="EMBL" id="JABSTU010000005">
    <property type="protein sequence ID" value="KAH8032131.1"/>
    <property type="molecule type" value="Genomic_DNA"/>
</dbReference>
<comment type="similarity">
    <text evidence="1">Belongs to the CDI family.</text>
</comment>
<organism evidence="5 6">
    <name type="scientific">Rhipicephalus microplus</name>
    <name type="common">Cattle tick</name>
    <name type="synonym">Boophilus microplus</name>
    <dbReference type="NCBI Taxonomy" id="6941"/>
    <lineage>
        <taxon>Eukaryota</taxon>
        <taxon>Metazoa</taxon>
        <taxon>Ecdysozoa</taxon>
        <taxon>Arthropoda</taxon>
        <taxon>Chelicerata</taxon>
        <taxon>Arachnida</taxon>
        <taxon>Acari</taxon>
        <taxon>Parasitiformes</taxon>
        <taxon>Ixodida</taxon>
        <taxon>Ixodoidea</taxon>
        <taxon>Ixodidae</taxon>
        <taxon>Rhipicephalinae</taxon>
        <taxon>Rhipicephalus</taxon>
        <taxon>Boophilus</taxon>
    </lineage>
</organism>
<accession>A0A9J6ECA1</accession>
<sequence>MGSPHDNRACRRLFDDGGDPATRRTLDKMQEDSSRSWNYDFGRDRPMQGRYQWQRCGDDDKRTSSQWRCWGDASPGSAYIVLFFFFNIALYTRPSLVQAGASLLELRQQECPELMETSWGIFVTLKRDHSGTSRAQIDSALSTADGTTRSLGLAE</sequence>
<dbReference type="InterPro" id="IPR044898">
    <property type="entry name" value="CDI_dom_sf"/>
</dbReference>
<gene>
    <name evidence="5" type="ORF">HPB51_023241</name>
</gene>
<evidence type="ECO:0000256" key="2">
    <source>
        <dbReference type="ARBA" id="ARBA00023013"/>
    </source>
</evidence>
<evidence type="ECO:0000259" key="4">
    <source>
        <dbReference type="Pfam" id="PF02234"/>
    </source>
</evidence>
<reference evidence="5" key="2">
    <citation type="submission" date="2021-09" db="EMBL/GenBank/DDBJ databases">
        <authorList>
            <person name="Jia N."/>
            <person name="Wang J."/>
            <person name="Shi W."/>
            <person name="Du L."/>
            <person name="Sun Y."/>
            <person name="Zhan W."/>
            <person name="Jiang J."/>
            <person name="Wang Q."/>
            <person name="Zhang B."/>
            <person name="Ji P."/>
            <person name="Sakyi L.B."/>
            <person name="Cui X."/>
            <person name="Yuan T."/>
            <person name="Jiang B."/>
            <person name="Yang W."/>
            <person name="Lam T.T.-Y."/>
            <person name="Chang Q."/>
            <person name="Ding S."/>
            <person name="Wang X."/>
            <person name="Zhu J."/>
            <person name="Ruan X."/>
            <person name="Zhao L."/>
            <person name="Wei J."/>
            <person name="Que T."/>
            <person name="Du C."/>
            <person name="Cheng J."/>
            <person name="Dai P."/>
            <person name="Han X."/>
            <person name="Huang E."/>
            <person name="Gao Y."/>
            <person name="Liu J."/>
            <person name="Shao H."/>
            <person name="Ye R."/>
            <person name="Li L."/>
            <person name="Wei W."/>
            <person name="Wang X."/>
            <person name="Wang C."/>
            <person name="Huo Q."/>
            <person name="Li W."/>
            <person name="Guo W."/>
            <person name="Chen H."/>
            <person name="Chen S."/>
            <person name="Zhou L."/>
            <person name="Zhou L."/>
            <person name="Ni X."/>
            <person name="Tian J."/>
            <person name="Zhou Y."/>
            <person name="Sheng Y."/>
            <person name="Liu T."/>
            <person name="Pan Y."/>
            <person name="Xia L."/>
            <person name="Li J."/>
            <person name="Zhao F."/>
            <person name="Cao W."/>
        </authorList>
    </citation>
    <scope>NUCLEOTIDE SEQUENCE</scope>
    <source>
        <strain evidence="5">Rmic-2018</strain>
        <tissue evidence="5">Larvae</tissue>
    </source>
</reference>
<evidence type="ECO:0000313" key="5">
    <source>
        <dbReference type="EMBL" id="KAH8032131.1"/>
    </source>
</evidence>
<dbReference type="GO" id="GO:0004861">
    <property type="term" value="F:cyclin-dependent protein serine/threonine kinase inhibitor activity"/>
    <property type="evidence" value="ECO:0007669"/>
    <property type="project" value="InterPro"/>
</dbReference>
<dbReference type="Pfam" id="PF02234">
    <property type="entry name" value="CDI"/>
    <property type="match status" value="1"/>
</dbReference>
<feature type="domain" description="Cyclin-dependent kinase inhibitor" evidence="4">
    <location>
        <begin position="24"/>
        <end position="55"/>
    </location>
</feature>
<protein>
    <recommendedName>
        <fullName evidence="4">Cyclin-dependent kinase inhibitor domain-containing protein</fullName>
    </recommendedName>
</protein>
<dbReference type="GO" id="GO:0051726">
    <property type="term" value="P:regulation of cell cycle"/>
    <property type="evidence" value="ECO:0007669"/>
    <property type="project" value="InterPro"/>
</dbReference>
<dbReference type="AlphaFoldDB" id="A0A9J6ECA1"/>
<keyword evidence="2" id="KW-0649">Protein kinase inhibitor</keyword>
<name>A0A9J6ECA1_RHIMP</name>
<evidence type="ECO:0000256" key="1">
    <source>
        <dbReference type="ARBA" id="ARBA00006726"/>
    </source>
</evidence>
<comment type="caution">
    <text evidence="5">The sequence shown here is derived from an EMBL/GenBank/DDBJ whole genome shotgun (WGS) entry which is preliminary data.</text>
</comment>
<feature type="region of interest" description="Disordered" evidence="3">
    <location>
        <begin position="1"/>
        <end position="31"/>
    </location>
</feature>
<dbReference type="InterPro" id="IPR003175">
    <property type="entry name" value="CDI_dom"/>
</dbReference>
<proteinExistence type="inferred from homology"/>
<dbReference type="Gene3D" id="4.10.365.10">
    <property type="entry name" value="p27"/>
    <property type="match status" value="1"/>
</dbReference>
<evidence type="ECO:0000256" key="3">
    <source>
        <dbReference type="SAM" id="MobiDB-lite"/>
    </source>
</evidence>
<keyword evidence="6" id="KW-1185">Reference proteome</keyword>
<reference evidence="5" key="1">
    <citation type="journal article" date="2020" name="Cell">
        <title>Large-Scale Comparative Analyses of Tick Genomes Elucidate Their Genetic Diversity and Vector Capacities.</title>
        <authorList>
            <consortium name="Tick Genome and Microbiome Consortium (TIGMIC)"/>
            <person name="Jia N."/>
            <person name="Wang J."/>
            <person name="Shi W."/>
            <person name="Du L."/>
            <person name="Sun Y."/>
            <person name="Zhan W."/>
            <person name="Jiang J.F."/>
            <person name="Wang Q."/>
            <person name="Zhang B."/>
            <person name="Ji P."/>
            <person name="Bell-Sakyi L."/>
            <person name="Cui X.M."/>
            <person name="Yuan T.T."/>
            <person name="Jiang B.G."/>
            <person name="Yang W.F."/>
            <person name="Lam T.T."/>
            <person name="Chang Q.C."/>
            <person name="Ding S.J."/>
            <person name="Wang X.J."/>
            <person name="Zhu J.G."/>
            <person name="Ruan X.D."/>
            <person name="Zhao L."/>
            <person name="Wei J.T."/>
            <person name="Ye R.Z."/>
            <person name="Que T.C."/>
            <person name="Du C.H."/>
            <person name="Zhou Y.H."/>
            <person name="Cheng J.X."/>
            <person name="Dai P.F."/>
            <person name="Guo W.B."/>
            <person name="Han X.H."/>
            <person name="Huang E.J."/>
            <person name="Li L.F."/>
            <person name="Wei W."/>
            <person name="Gao Y.C."/>
            <person name="Liu J.Z."/>
            <person name="Shao H.Z."/>
            <person name="Wang X."/>
            <person name="Wang C.C."/>
            <person name="Yang T.C."/>
            <person name="Huo Q.B."/>
            <person name="Li W."/>
            <person name="Chen H.Y."/>
            <person name="Chen S.E."/>
            <person name="Zhou L.G."/>
            <person name="Ni X.B."/>
            <person name="Tian J.H."/>
            <person name="Sheng Y."/>
            <person name="Liu T."/>
            <person name="Pan Y.S."/>
            <person name="Xia L.Y."/>
            <person name="Li J."/>
            <person name="Zhao F."/>
            <person name="Cao W.C."/>
        </authorList>
    </citation>
    <scope>NUCLEOTIDE SEQUENCE</scope>
    <source>
        <strain evidence="5">Rmic-2018</strain>
    </source>
</reference>
<dbReference type="GO" id="GO:0005634">
    <property type="term" value="C:nucleus"/>
    <property type="evidence" value="ECO:0007669"/>
    <property type="project" value="InterPro"/>
</dbReference>
<evidence type="ECO:0000313" key="6">
    <source>
        <dbReference type="Proteomes" id="UP000821866"/>
    </source>
</evidence>
<dbReference type="Proteomes" id="UP000821866">
    <property type="component" value="Chromosome 3"/>
</dbReference>